<evidence type="ECO:0000313" key="3">
    <source>
        <dbReference type="Proteomes" id="UP000691718"/>
    </source>
</evidence>
<dbReference type="Proteomes" id="UP000691718">
    <property type="component" value="Unassembled WGS sequence"/>
</dbReference>
<keyword evidence="3" id="KW-1185">Reference proteome</keyword>
<name>A0A8S3WMU2_PARAO</name>
<accession>A0A8S3WMU2</accession>
<sequence length="141" mass="16090">MKSGASADSIYEPTLWYYSDVNFLHDQEVACDSESSMDITQNSNTQNSVEDDVEQNTVSQTCILNDNDCKNDNDSTAPGKILKKHASTKAKNEVKLMNLAYEHLSERKKDEYTYWALACAADLRKRDRPQQIYAKKRLLKS</sequence>
<dbReference type="EMBL" id="CAJQZP010000585">
    <property type="protein sequence ID" value="CAG4969835.1"/>
    <property type="molecule type" value="Genomic_DNA"/>
</dbReference>
<feature type="region of interest" description="Disordered" evidence="1">
    <location>
        <begin position="34"/>
        <end position="56"/>
    </location>
</feature>
<evidence type="ECO:0000256" key="1">
    <source>
        <dbReference type="SAM" id="MobiDB-lite"/>
    </source>
</evidence>
<comment type="caution">
    <text evidence="2">The sequence shown here is derived from an EMBL/GenBank/DDBJ whole genome shotgun (WGS) entry which is preliminary data.</text>
</comment>
<gene>
    <name evidence="2" type="ORF">PAPOLLO_LOCUS8174</name>
</gene>
<dbReference type="AlphaFoldDB" id="A0A8S3WMU2"/>
<proteinExistence type="predicted"/>
<feature type="compositionally biased region" description="Polar residues" evidence="1">
    <location>
        <begin position="34"/>
        <end position="48"/>
    </location>
</feature>
<evidence type="ECO:0000313" key="2">
    <source>
        <dbReference type="EMBL" id="CAG4969835.1"/>
    </source>
</evidence>
<protein>
    <submittedName>
        <fullName evidence="2">(apollo) hypothetical protein</fullName>
    </submittedName>
</protein>
<organism evidence="2 3">
    <name type="scientific">Parnassius apollo</name>
    <name type="common">Apollo butterfly</name>
    <name type="synonym">Papilio apollo</name>
    <dbReference type="NCBI Taxonomy" id="110799"/>
    <lineage>
        <taxon>Eukaryota</taxon>
        <taxon>Metazoa</taxon>
        <taxon>Ecdysozoa</taxon>
        <taxon>Arthropoda</taxon>
        <taxon>Hexapoda</taxon>
        <taxon>Insecta</taxon>
        <taxon>Pterygota</taxon>
        <taxon>Neoptera</taxon>
        <taxon>Endopterygota</taxon>
        <taxon>Lepidoptera</taxon>
        <taxon>Glossata</taxon>
        <taxon>Ditrysia</taxon>
        <taxon>Papilionoidea</taxon>
        <taxon>Papilionidae</taxon>
        <taxon>Parnassiinae</taxon>
        <taxon>Parnassini</taxon>
        <taxon>Parnassius</taxon>
        <taxon>Parnassius</taxon>
    </lineage>
</organism>
<reference evidence="2" key="1">
    <citation type="submission" date="2021-04" db="EMBL/GenBank/DDBJ databases">
        <authorList>
            <person name="Tunstrom K."/>
        </authorList>
    </citation>
    <scope>NUCLEOTIDE SEQUENCE</scope>
</reference>
<dbReference type="OrthoDB" id="6617753at2759"/>